<keyword evidence="3" id="KW-1185">Reference proteome</keyword>
<name>A0A4R4KIT5_9BACT</name>
<dbReference type="Gene3D" id="2.60.40.1260">
    <property type="entry name" value="Lamin Tail domain"/>
    <property type="match status" value="1"/>
</dbReference>
<dbReference type="InterPro" id="IPR001322">
    <property type="entry name" value="Lamin_tail_dom"/>
</dbReference>
<dbReference type="PROSITE" id="PS51841">
    <property type="entry name" value="LTD"/>
    <property type="match status" value="1"/>
</dbReference>
<dbReference type="EMBL" id="SMJU01000002">
    <property type="protein sequence ID" value="TDB68088.1"/>
    <property type="molecule type" value="Genomic_DNA"/>
</dbReference>
<dbReference type="InterPro" id="IPR044060">
    <property type="entry name" value="Bacterial_rp_domain"/>
</dbReference>
<proteinExistence type="predicted"/>
<dbReference type="Pfam" id="PF13290">
    <property type="entry name" value="CHB_HEX_C_1"/>
    <property type="match status" value="1"/>
</dbReference>
<evidence type="ECO:0000259" key="1">
    <source>
        <dbReference type="PROSITE" id="PS51841"/>
    </source>
</evidence>
<dbReference type="Proteomes" id="UP000295706">
    <property type="component" value="Unassembled WGS sequence"/>
</dbReference>
<evidence type="ECO:0000313" key="2">
    <source>
        <dbReference type="EMBL" id="TDB68088.1"/>
    </source>
</evidence>
<dbReference type="InterPro" id="IPR014867">
    <property type="entry name" value="Spore_coat_CotH_CotH2/3/7"/>
</dbReference>
<evidence type="ECO:0000313" key="3">
    <source>
        <dbReference type="Proteomes" id="UP000295706"/>
    </source>
</evidence>
<dbReference type="InterPro" id="IPR036415">
    <property type="entry name" value="Lamin_tail_dom_sf"/>
</dbReference>
<dbReference type="AlphaFoldDB" id="A0A4R4KIT5"/>
<organism evidence="2 3">
    <name type="scientific">Arundinibacter roseus</name>
    <dbReference type="NCBI Taxonomy" id="2070510"/>
    <lineage>
        <taxon>Bacteria</taxon>
        <taxon>Pseudomonadati</taxon>
        <taxon>Bacteroidota</taxon>
        <taxon>Cytophagia</taxon>
        <taxon>Cytophagales</taxon>
        <taxon>Spirosomataceae</taxon>
        <taxon>Arundinibacter</taxon>
    </lineage>
</organism>
<comment type="caution">
    <text evidence="2">The sequence shown here is derived from an EMBL/GenBank/DDBJ whole genome shotgun (WGS) entry which is preliminary data.</text>
</comment>
<dbReference type="RefSeq" id="WP_132114716.1">
    <property type="nucleotide sequence ID" value="NZ_SMJU01000002.1"/>
</dbReference>
<feature type="domain" description="LTD" evidence="1">
    <location>
        <begin position="16"/>
        <end position="132"/>
    </location>
</feature>
<dbReference type="Pfam" id="PF08757">
    <property type="entry name" value="CotH"/>
    <property type="match status" value="1"/>
</dbReference>
<dbReference type="SUPFAM" id="SSF74853">
    <property type="entry name" value="Lamin A/C globular tail domain"/>
    <property type="match status" value="1"/>
</dbReference>
<dbReference type="InterPro" id="IPR059177">
    <property type="entry name" value="GH29D-like_dom"/>
</dbReference>
<keyword evidence="2" id="KW-0946">Virion</keyword>
<dbReference type="Pfam" id="PF18998">
    <property type="entry name" value="Flg_new_2"/>
    <property type="match status" value="1"/>
</dbReference>
<accession>A0A4R4KIT5</accession>
<reference evidence="2 3" key="1">
    <citation type="submission" date="2019-02" db="EMBL/GenBank/DDBJ databases">
        <title>Arundinibacter roseus gen. nov., sp. nov., a new member of the family Cytophagaceae.</title>
        <authorList>
            <person name="Szuroczki S."/>
            <person name="Khayer B."/>
            <person name="Sproer C."/>
            <person name="Toumi M."/>
            <person name="Szabo A."/>
            <person name="Felfoldi T."/>
            <person name="Schumann P."/>
            <person name="Toth E."/>
        </authorList>
    </citation>
    <scope>NUCLEOTIDE SEQUENCE [LARGE SCALE GENOMIC DNA]</scope>
    <source>
        <strain evidence="2 3">DMA-k-7a</strain>
    </source>
</reference>
<sequence>MKKVFTLSIFILLIYSSIRAQTIVINELMASNSRTIADAAGDYSDWIELRNTTGNTINLSGYYITDNSNQPTKFQLPAGVSVSANGYLLLWANSTPERGPTHLSFGLSAGGEYVGLYAPDGSTLLDEISFGPQQPDISWGRQPDITGSWFFLTPATPGTSNASSTAYEGLLPAPEFSHTGGFYSASFSLTLRTSEPGATIYYTLDGSEPDPAHVNIQNYSYKNRYEQVPGQPNGPLLNSTYRTYMYENSLQVEDRSTQPNSLANHSSTYDHTPTYIPVSPIFKATVVRAKVVKPGFLSGPSVTHTFLVNSEGSARFSLPIVSVVTPPQKLFDYTNGVYNAGVTFDSWRAGNSTTSAWGTGFPGNFQRSGGEWEIPGNVEFLDDSNQEVIVNQSIGIRLHGGFTRGLPQKTLRLYSADYFDAPFFSGQSNGFHKRLILRNSGNDWGATMFKDAVYQQLVRHLSIDTQGYKPSLLLMNGEYWGIHNLRERYDKYYLFNKYQVDPDSVDLIENNYEVNEGDITHYNQTIDALIAGVQGADYENIKNRIDIENFIDYFISGIYISNTDWIENNIRCWRKKTTGVQPNTPYGHDGRWRWMLYDTDLGMITGPSHNGLAFATNADVNQYPHPARTFIFRRLLENATFREQFISRYADMLNTTFLPDRMTNGILAQKAVLEPEIQEHIDRWKKPASVTEWNNAIQVMLTFVAQRPAFARDHIRSTFGLSATHNLTVNVNSTEQGYVQVNTLDILPTTPGVSEAAYPWTGQYFQGVPVRLTAKGKAGYRFKNWKDGGAVLSTDTLLTLSLTSARSLLAEFEPDPDFVYDPVPFDLATCNYYFREWSAASAATANPESMRFVYMDEQDPQITAEIEGFTEGLFDYSSRSRVNGLGADGVSFINTTSNNASNFNPGYPMGKVGGALLGISTLGQSEVKVQWVGGTVEPNNREYALRLQYRIGESGPFVDVLDGANQPVEYVRNATAGHSQVMGPVALPAAALDRPYVQLFWRYYYRSGSGSRALLRLDDIVISRAVCQSVQSGSWHAASTWSCGRIPTSCDPVIIRDGHVVEVSAGNAEAQSLELSNSGHLNFELNRSLELTSVE</sequence>
<keyword evidence="2" id="KW-0167">Capsid protein</keyword>
<dbReference type="Pfam" id="PF00932">
    <property type="entry name" value="LTD"/>
    <property type="match status" value="1"/>
</dbReference>
<dbReference type="OrthoDB" id="9806464at2"/>
<gene>
    <name evidence="2" type="ORF">EZE20_03975</name>
</gene>
<protein>
    <submittedName>
        <fullName evidence="2">Spore coat protein CotH</fullName>
    </submittedName>
</protein>